<keyword evidence="2" id="KW-0813">Transport</keyword>
<feature type="transmembrane region" description="Helical" evidence="7">
    <location>
        <begin position="134"/>
        <end position="154"/>
    </location>
</feature>
<feature type="transmembrane region" description="Helical" evidence="7">
    <location>
        <begin position="321"/>
        <end position="340"/>
    </location>
</feature>
<evidence type="ECO:0000256" key="4">
    <source>
        <dbReference type="ARBA" id="ARBA00022692"/>
    </source>
</evidence>
<dbReference type="AlphaFoldDB" id="A0A078KSA8"/>
<feature type="transmembrane region" description="Helical" evidence="7">
    <location>
        <begin position="394"/>
        <end position="414"/>
    </location>
</feature>
<keyword evidence="3" id="KW-1003">Cell membrane</keyword>
<dbReference type="PANTHER" id="PTHR42925:SF2">
    <property type="entry name" value="NA+ DRIVEN MULTIDRUG EFFLUX PUMP"/>
    <property type="match status" value="1"/>
</dbReference>
<dbReference type="PANTHER" id="PTHR42925">
    <property type="entry name" value="MULTIDRUG AND TOXIN EFFLUX PROTEIN MATE FAMILY"/>
    <property type="match status" value="1"/>
</dbReference>
<accession>A0A078KSA8</accession>
<sequence>MKLSIVRDKEFYKMLITITIPIALQNLISFGLNMVDTVMLGSLGENQISASSIANQPYFIFTVFMFGLASGACVLTAQYWGKGDTNAISKIMTLAIRASVICSLFFAFIVLVFSEGVIGFYTQDKDVIVLGAQFLRIIGFSYILSAISTTYLYILRSIENVTVPLIINSISFVVNVALNWVLIFGKFGFPAMGIRGSATATLFARITELILTVIYASFFDKRLRIKLSDFLVVDKLLLKDFLHYSLPVVINETLWALGQSMQSVVIGHISSEVVAANSIAGVVQRLATVLIMGVANFTAIAVGKQIGAGNIKTAENYASTLLILSALLGVVSSAIILIIREPFLTIYSVGGATRSYTLQILGIYALTTLFSCFNSTNIVGVLRGGGDTRFAMYLDLVVLWFAALPLGGIAGLILKLPIPLVFFFLTIDEPIKLLIGLARFKSKKWARNVTR</sequence>
<feature type="transmembrane region" description="Helical" evidence="7">
    <location>
        <begin position="58"/>
        <end position="80"/>
    </location>
</feature>
<dbReference type="InterPro" id="IPR047135">
    <property type="entry name" value="YsiQ"/>
</dbReference>
<name>A0A078KSA8_9FIRM</name>
<evidence type="ECO:0000256" key="2">
    <source>
        <dbReference type="ARBA" id="ARBA00022448"/>
    </source>
</evidence>
<dbReference type="GO" id="GO:0005886">
    <property type="term" value="C:plasma membrane"/>
    <property type="evidence" value="ECO:0007669"/>
    <property type="project" value="UniProtKB-SubCell"/>
</dbReference>
<keyword evidence="9" id="KW-1185">Reference proteome</keyword>
<evidence type="ECO:0000256" key="6">
    <source>
        <dbReference type="ARBA" id="ARBA00023136"/>
    </source>
</evidence>
<keyword evidence="5 7" id="KW-1133">Transmembrane helix</keyword>
<reference evidence="9" key="1">
    <citation type="submission" date="2014-07" db="EMBL/GenBank/DDBJ databases">
        <authorList>
            <person name="Wibberg D."/>
        </authorList>
    </citation>
    <scope>NUCLEOTIDE SEQUENCE [LARGE SCALE GENOMIC DNA]</scope>
    <source>
        <strain evidence="9">DG5</strain>
    </source>
</reference>
<dbReference type="InterPro" id="IPR002528">
    <property type="entry name" value="MATE_fam"/>
</dbReference>
<dbReference type="KEGG" id="ccel:CCDG5_0921"/>
<feature type="transmembrane region" description="Helical" evidence="7">
    <location>
        <begin position="92"/>
        <end position="114"/>
    </location>
</feature>
<organism evidence="8 9">
    <name type="scientific">[Clostridium] cellulosi</name>
    <dbReference type="NCBI Taxonomy" id="29343"/>
    <lineage>
        <taxon>Bacteria</taxon>
        <taxon>Bacillati</taxon>
        <taxon>Bacillota</taxon>
        <taxon>Clostridia</taxon>
        <taxon>Eubacteriales</taxon>
        <taxon>Oscillospiraceae</taxon>
        <taxon>Oscillospiraceae incertae sedis</taxon>
    </lineage>
</organism>
<dbReference type="STRING" id="29343.CCDG5_0921"/>
<dbReference type="CDD" id="cd13134">
    <property type="entry name" value="MATE_like_8"/>
    <property type="match status" value="1"/>
</dbReference>
<feature type="transmembrane region" description="Helical" evidence="7">
    <location>
        <begin position="360"/>
        <end position="382"/>
    </location>
</feature>
<feature type="transmembrane region" description="Helical" evidence="7">
    <location>
        <begin position="202"/>
        <end position="219"/>
    </location>
</feature>
<feature type="transmembrane region" description="Helical" evidence="7">
    <location>
        <begin position="161"/>
        <end position="182"/>
    </location>
</feature>
<dbReference type="NCBIfam" id="TIGR00797">
    <property type="entry name" value="matE"/>
    <property type="match status" value="1"/>
</dbReference>
<dbReference type="Proteomes" id="UP000032431">
    <property type="component" value="Chromosome I"/>
</dbReference>
<dbReference type="HOGENOM" id="CLU_012893_5_1_9"/>
<dbReference type="PATRIC" id="fig|29343.3.peg.973"/>
<keyword evidence="6 7" id="KW-0472">Membrane</keyword>
<feature type="transmembrane region" description="Helical" evidence="7">
    <location>
        <begin position="12"/>
        <end position="32"/>
    </location>
</feature>
<evidence type="ECO:0000256" key="1">
    <source>
        <dbReference type="ARBA" id="ARBA00004651"/>
    </source>
</evidence>
<evidence type="ECO:0000313" key="9">
    <source>
        <dbReference type="Proteomes" id="UP000032431"/>
    </source>
</evidence>
<evidence type="ECO:0000256" key="5">
    <source>
        <dbReference type="ARBA" id="ARBA00022989"/>
    </source>
</evidence>
<dbReference type="OrthoDB" id="9780160at2"/>
<comment type="subcellular location">
    <subcellularLocation>
        <location evidence="1">Cell membrane</location>
        <topology evidence="1">Multi-pass membrane protein</topology>
    </subcellularLocation>
</comment>
<dbReference type="GO" id="GO:0015297">
    <property type="term" value="F:antiporter activity"/>
    <property type="evidence" value="ECO:0007669"/>
    <property type="project" value="InterPro"/>
</dbReference>
<proteinExistence type="predicted"/>
<dbReference type="Pfam" id="PF01554">
    <property type="entry name" value="MatE"/>
    <property type="match status" value="2"/>
</dbReference>
<evidence type="ECO:0000256" key="3">
    <source>
        <dbReference type="ARBA" id="ARBA00022475"/>
    </source>
</evidence>
<dbReference type="PIRSF" id="PIRSF006603">
    <property type="entry name" value="DinF"/>
    <property type="match status" value="1"/>
</dbReference>
<dbReference type="InterPro" id="IPR048279">
    <property type="entry name" value="MdtK-like"/>
</dbReference>
<dbReference type="EMBL" id="LM995447">
    <property type="protein sequence ID" value="CDZ24040.1"/>
    <property type="molecule type" value="Genomic_DNA"/>
</dbReference>
<dbReference type="GO" id="GO:0042910">
    <property type="term" value="F:xenobiotic transmembrane transporter activity"/>
    <property type="evidence" value="ECO:0007669"/>
    <property type="project" value="InterPro"/>
</dbReference>
<keyword evidence="4 7" id="KW-0812">Transmembrane</keyword>
<evidence type="ECO:0000256" key="7">
    <source>
        <dbReference type="SAM" id="Phobius"/>
    </source>
</evidence>
<gene>
    <name evidence="8" type="ORF">CCDG5_0921</name>
</gene>
<evidence type="ECO:0000313" key="8">
    <source>
        <dbReference type="EMBL" id="CDZ24040.1"/>
    </source>
</evidence>
<protein>
    <submittedName>
        <fullName evidence="8">MATE efflux family protein</fullName>
    </submittedName>
</protein>